<evidence type="ECO:0000313" key="4">
    <source>
        <dbReference type="Proteomes" id="UP001596098"/>
    </source>
</evidence>
<dbReference type="InterPro" id="IPR042099">
    <property type="entry name" value="ANL_N_sf"/>
</dbReference>
<dbReference type="Gene3D" id="3.40.50.12780">
    <property type="entry name" value="N-terminal domain of ligase-like"/>
    <property type="match status" value="1"/>
</dbReference>
<dbReference type="InterPro" id="IPR000873">
    <property type="entry name" value="AMP-dep_synth/lig_dom"/>
</dbReference>
<evidence type="ECO:0000259" key="1">
    <source>
        <dbReference type="Pfam" id="PF00501"/>
    </source>
</evidence>
<gene>
    <name evidence="3" type="ORF">ACFPWU_00380</name>
</gene>
<dbReference type="Gene3D" id="3.30.300.30">
    <property type="match status" value="1"/>
</dbReference>
<protein>
    <submittedName>
        <fullName evidence="3">Class I adenylate-forming enzyme family protein</fullName>
    </submittedName>
</protein>
<dbReference type="PANTHER" id="PTHR43767:SF7">
    <property type="entry name" value="MEDIUM_LONG-CHAIN-FATTY-ACID--COA LIGASE FADD8"/>
    <property type="match status" value="1"/>
</dbReference>
<dbReference type="Pfam" id="PF13193">
    <property type="entry name" value="AMP-binding_C"/>
    <property type="match status" value="1"/>
</dbReference>
<accession>A0ABW1QU85</accession>
<organism evidence="3 4">
    <name type="scientific">Nocardioides yefusunii</name>
    <dbReference type="NCBI Taxonomy" id="2500546"/>
    <lineage>
        <taxon>Bacteria</taxon>
        <taxon>Bacillati</taxon>
        <taxon>Actinomycetota</taxon>
        <taxon>Actinomycetes</taxon>
        <taxon>Propionibacteriales</taxon>
        <taxon>Nocardioidaceae</taxon>
        <taxon>Nocardioides</taxon>
    </lineage>
</organism>
<evidence type="ECO:0000313" key="3">
    <source>
        <dbReference type="EMBL" id="MFC6152124.1"/>
    </source>
</evidence>
<proteinExistence type="predicted"/>
<dbReference type="PROSITE" id="PS00455">
    <property type="entry name" value="AMP_BINDING"/>
    <property type="match status" value="1"/>
</dbReference>
<dbReference type="SUPFAM" id="SSF56801">
    <property type="entry name" value="Acetyl-CoA synthetase-like"/>
    <property type="match status" value="1"/>
</dbReference>
<dbReference type="InterPro" id="IPR050237">
    <property type="entry name" value="ATP-dep_AMP-bd_enzyme"/>
</dbReference>
<dbReference type="Proteomes" id="UP001596098">
    <property type="component" value="Unassembled WGS sequence"/>
</dbReference>
<dbReference type="InterPro" id="IPR025110">
    <property type="entry name" value="AMP-bd_C"/>
</dbReference>
<dbReference type="InterPro" id="IPR020845">
    <property type="entry name" value="AMP-binding_CS"/>
</dbReference>
<dbReference type="PANTHER" id="PTHR43767">
    <property type="entry name" value="LONG-CHAIN-FATTY-ACID--COA LIGASE"/>
    <property type="match status" value="1"/>
</dbReference>
<dbReference type="Pfam" id="PF00501">
    <property type="entry name" value="AMP-binding"/>
    <property type="match status" value="1"/>
</dbReference>
<feature type="domain" description="AMP-dependent synthetase/ligase" evidence="1">
    <location>
        <begin position="12"/>
        <end position="371"/>
    </location>
</feature>
<sequence length="515" mass="55321">MSLKLNMANGVREFARSAPHRIAAVEGDRSLSFAAMDDRSSRLAQGVLALGCGPEKPVAVLAGNRIEYFEIMTAMAKAGVPVVPLNSRNSSLDNEFIVAHSGARVLIVDPALAHNASTFIESMDAVIAFAGSGAGDVGRDYELFLDTQRAVDPKAQVGDDDVFCITYTSGTTGRPKGVVLTHRGRLLTAYGAAIEYGLGPGKQTMAVAPLYHGAGFSFGFAGPQLGGQVTVQTKWDPEEFLSLLQSSRTSTVFLVPTHAQQIRRIVEEPAGAYDLSALETLYFNAAALPVELKEWVHQAFPGVGIHELYGSTECSLVTDLRPEDSMRKAGSVGHPWFMNEVKLLDDDRNPVAPGEPGELWARSPMLMKEYLNNPEATAEATDDEGFISVGDVAVADEEGFISIVDRKKDMIIAGGVNIFPREIEEVIGRHPSVDEVAVVGVPDETYGERIAAFVVPTAGAVVDVEALQQHVAAGVAKFKLPREWHTLDALPRNAGGKVLKRVIQDDYVAARIEPA</sequence>
<dbReference type="InterPro" id="IPR045851">
    <property type="entry name" value="AMP-bd_C_sf"/>
</dbReference>
<evidence type="ECO:0000259" key="2">
    <source>
        <dbReference type="Pfam" id="PF13193"/>
    </source>
</evidence>
<reference evidence="4" key="1">
    <citation type="journal article" date="2019" name="Int. J. Syst. Evol. Microbiol.">
        <title>The Global Catalogue of Microorganisms (GCM) 10K type strain sequencing project: providing services to taxonomists for standard genome sequencing and annotation.</title>
        <authorList>
            <consortium name="The Broad Institute Genomics Platform"/>
            <consortium name="The Broad Institute Genome Sequencing Center for Infectious Disease"/>
            <person name="Wu L."/>
            <person name="Ma J."/>
        </authorList>
    </citation>
    <scope>NUCLEOTIDE SEQUENCE [LARGE SCALE GENOMIC DNA]</scope>
    <source>
        <strain evidence="4">DFY28</strain>
    </source>
</reference>
<name>A0ABW1QU85_9ACTN</name>
<dbReference type="RefSeq" id="WP_206611403.1">
    <property type="nucleotide sequence ID" value="NZ_CP034929.1"/>
</dbReference>
<dbReference type="EMBL" id="JBHSQI010000001">
    <property type="protein sequence ID" value="MFC6152124.1"/>
    <property type="molecule type" value="Genomic_DNA"/>
</dbReference>
<comment type="caution">
    <text evidence="3">The sequence shown here is derived from an EMBL/GenBank/DDBJ whole genome shotgun (WGS) entry which is preliminary data.</text>
</comment>
<feature type="domain" description="AMP-binding enzyme C-terminal" evidence="2">
    <location>
        <begin position="422"/>
        <end position="497"/>
    </location>
</feature>
<keyword evidence="4" id="KW-1185">Reference proteome</keyword>